<evidence type="ECO:0000313" key="3">
    <source>
        <dbReference type="Proteomes" id="UP000198638"/>
    </source>
</evidence>
<feature type="domain" description="HTH cro/C1-type" evidence="1">
    <location>
        <begin position="20"/>
        <end position="75"/>
    </location>
</feature>
<reference evidence="3" key="1">
    <citation type="submission" date="2016-10" db="EMBL/GenBank/DDBJ databases">
        <authorList>
            <person name="Varghese N."/>
            <person name="Submissions S."/>
        </authorList>
    </citation>
    <scope>NUCLEOTIDE SEQUENCE [LARGE SCALE GENOMIC DNA]</scope>
    <source>
        <strain evidence="3">LMG 24000</strain>
    </source>
</reference>
<dbReference type="RefSeq" id="WP_090535739.1">
    <property type="nucleotide sequence ID" value="NZ_FNRQ01000007.1"/>
</dbReference>
<accession>A0A1H4H0U6</accession>
<dbReference type="PROSITE" id="PS50943">
    <property type="entry name" value="HTH_CROC1"/>
    <property type="match status" value="1"/>
</dbReference>
<dbReference type="InterPro" id="IPR001387">
    <property type="entry name" value="Cro/C1-type_HTH"/>
</dbReference>
<dbReference type="CDD" id="cd00093">
    <property type="entry name" value="HTH_XRE"/>
    <property type="match status" value="1"/>
</dbReference>
<dbReference type="Proteomes" id="UP000198638">
    <property type="component" value="Unassembled WGS sequence"/>
</dbReference>
<dbReference type="AlphaFoldDB" id="A0A1H4H0U6"/>
<dbReference type="SUPFAM" id="SSF47413">
    <property type="entry name" value="lambda repressor-like DNA-binding domains"/>
    <property type="match status" value="1"/>
</dbReference>
<dbReference type="Gene3D" id="1.10.260.40">
    <property type="entry name" value="lambda repressor-like DNA-binding domains"/>
    <property type="match status" value="1"/>
</dbReference>
<dbReference type="STRING" id="83784.SAMN05192564_10748"/>
<keyword evidence="3" id="KW-1185">Reference proteome</keyword>
<dbReference type="GO" id="GO:0003677">
    <property type="term" value="F:DNA binding"/>
    <property type="evidence" value="ECO:0007669"/>
    <property type="project" value="InterPro"/>
</dbReference>
<dbReference type="OrthoDB" id="6433578at2"/>
<dbReference type="InterPro" id="IPR010982">
    <property type="entry name" value="Lambda_DNA-bd_dom_sf"/>
</dbReference>
<organism evidence="2 3">
    <name type="scientific">Paraburkholderia sartisoli</name>
    <dbReference type="NCBI Taxonomy" id="83784"/>
    <lineage>
        <taxon>Bacteria</taxon>
        <taxon>Pseudomonadati</taxon>
        <taxon>Pseudomonadota</taxon>
        <taxon>Betaproteobacteria</taxon>
        <taxon>Burkholderiales</taxon>
        <taxon>Burkholderiaceae</taxon>
        <taxon>Paraburkholderia</taxon>
    </lineage>
</organism>
<dbReference type="EMBL" id="FNRQ01000007">
    <property type="protein sequence ID" value="SEB15449.1"/>
    <property type="molecule type" value="Genomic_DNA"/>
</dbReference>
<evidence type="ECO:0000313" key="2">
    <source>
        <dbReference type="EMBL" id="SEB15449.1"/>
    </source>
</evidence>
<protein>
    <submittedName>
        <fullName evidence="2">Helix-turn-helix</fullName>
    </submittedName>
</protein>
<dbReference type="Pfam" id="PF01381">
    <property type="entry name" value="HTH_3"/>
    <property type="match status" value="1"/>
</dbReference>
<sequence length="100" mass="10830">MLNFELAAVEEICTELASRLRAHRLAQNITQAELAGRAGISMGTVRNFESKGQATLESLIKIVMALGLAGSLSDLFVLRATTIRDMEKASVRRQRAGGAR</sequence>
<gene>
    <name evidence="2" type="ORF">SAMN05192564_10748</name>
</gene>
<dbReference type="SMART" id="SM00530">
    <property type="entry name" value="HTH_XRE"/>
    <property type="match status" value="1"/>
</dbReference>
<proteinExistence type="predicted"/>
<name>A0A1H4H0U6_9BURK</name>
<evidence type="ECO:0000259" key="1">
    <source>
        <dbReference type="PROSITE" id="PS50943"/>
    </source>
</evidence>